<dbReference type="InterPro" id="IPR016167">
    <property type="entry name" value="FAD-bd_PCMH_sub1"/>
</dbReference>
<dbReference type="InterPro" id="IPR036683">
    <property type="entry name" value="CO_DH_flav_C_dom_sf"/>
</dbReference>
<proteinExistence type="predicted"/>
<dbReference type="SMART" id="SM01092">
    <property type="entry name" value="CO_deh_flav_C"/>
    <property type="match status" value="1"/>
</dbReference>
<dbReference type="Gene3D" id="3.30.465.10">
    <property type="match status" value="1"/>
</dbReference>
<keyword evidence="1" id="KW-0285">Flavoprotein</keyword>
<dbReference type="PANTHER" id="PTHR42659">
    <property type="entry name" value="XANTHINE DEHYDROGENASE SUBUNIT C-RELATED"/>
    <property type="match status" value="1"/>
</dbReference>
<organism evidence="3">
    <name type="scientific">Coralloluteibacterium stylophorae</name>
    <dbReference type="NCBI Taxonomy" id="1776034"/>
    <lineage>
        <taxon>Bacteria</taxon>
        <taxon>Pseudomonadati</taxon>
        <taxon>Pseudomonadota</taxon>
        <taxon>Gammaproteobacteria</taxon>
        <taxon>Lysobacterales</taxon>
        <taxon>Lysobacteraceae</taxon>
        <taxon>Coralloluteibacterium</taxon>
    </lineage>
</organism>
<evidence type="ECO:0000313" key="5">
    <source>
        <dbReference type="Proteomes" id="UP000675747"/>
    </source>
</evidence>
<keyword evidence="5" id="KW-1185">Reference proteome</keyword>
<dbReference type="GO" id="GO:0016491">
    <property type="term" value="F:oxidoreductase activity"/>
    <property type="evidence" value="ECO:0007669"/>
    <property type="project" value="InterPro"/>
</dbReference>
<accession>A0A8J7VVZ1</accession>
<dbReference type="InterPro" id="IPR051312">
    <property type="entry name" value="Diverse_Substr_Oxidored"/>
</dbReference>
<dbReference type="EMBL" id="JAGQFT010000217">
    <property type="protein sequence ID" value="MBR0564002.1"/>
    <property type="molecule type" value="Genomic_DNA"/>
</dbReference>
<dbReference type="SUPFAM" id="SSF55447">
    <property type="entry name" value="CO dehydrogenase flavoprotein C-terminal domain-like"/>
    <property type="match status" value="1"/>
</dbReference>
<dbReference type="RefSeq" id="WP_211927871.1">
    <property type="nucleotide sequence ID" value="NZ_JAGQFT020000001.1"/>
</dbReference>
<dbReference type="InterPro" id="IPR016169">
    <property type="entry name" value="FAD-bd_PCMH_sub2"/>
</dbReference>
<sequence length="330" mass="35215">MNPFTYARAGSAEDAVRRVAAEPGARFLGGGTNLIDLLKEGVMSADAIVDVTRLELRDIAETEDGGLRLGALAKNTATANHELVRTRYPLLSQAILAGATMQLRNMATNGGNLMQRTRCNYFYDTALPCNKREPGSGCGALEGLNRTHAIFGHSEHCIAVHPSDMCIALAALDATVHVRTPQGGMRSIAFEDFHVLPTARADIDNQLAHGELIEAITLPAAGFARHHHYLKVRDRASYAFALVSVAAALDLDAGGRIREARLAMGGVAHKPWRARAAERALRGQAPGEAAFAAAAQAEMAAARPLEHNAYKVELGRHAIVRALHRAAGTA</sequence>
<comment type="caution">
    <text evidence="3">The sequence shown here is derived from an EMBL/GenBank/DDBJ whole genome shotgun (WGS) entry which is preliminary data.</text>
</comment>
<dbReference type="InterPro" id="IPR002346">
    <property type="entry name" value="Mopterin_DH_FAD-bd"/>
</dbReference>
<dbReference type="AlphaFoldDB" id="A0A8J7VVZ1"/>
<evidence type="ECO:0000259" key="2">
    <source>
        <dbReference type="PROSITE" id="PS51387"/>
    </source>
</evidence>
<dbReference type="Pfam" id="PF03450">
    <property type="entry name" value="CO_deh_flav_C"/>
    <property type="match status" value="1"/>
</dbReference>
<dbReference type="EMBL" id="JAGQFT020000001">
    <property type="protein sequence ID" value="MBS7455789.1"/>
    <property type="molecule type" value="Genomic_DNA"/>
</dbReference>
<protein>
    <submittedName>
        <fullName evidence="3">Xanthine dehydrogenase family protein subunit M</fullName>
    </submittedName>
</protein>
<reference evidence="4 5" key="1">
    <citation type="journal article" date="2021" name="Microbiol. Resour. Announc.">
        <title>Draft Genome Sequence of Coralloluteibacterium stylophorae LMG 29479T.</title>
        <authorList>
            <person name="Karlyshev A.V."/>
            <person name="Kudryashova E.B."/>
            <person name="Ariskina E.V."/>
            <person name="Conroy A.P."/>
            <person name="Abidueva E.Y."/>
        </authorList>
    </citation>
    <scope>NUCLEOTIDE SEQUENCE [LARGE SCALE GENOMIC DNA]</scope>
    <source>
        <strain evidence="4 5">LMG 29479</strain>
    </source>
</reference>
<dbReference type="GO" id="GO:0071949">
    <property type="term" value="F:FAD binding"/>
    <property type="evidence" value="ECO:0007669"/>
    <property type="project" value="InterPro"/>
</dbReference>
<dbReference type="PANTHER" id="PTHR42659:SF1">
    <property type="entry name" value="OXIDOREDUCTASE"/>
    <property type="match status" value="1"/>
</dbReference>
<dbReference type="PROSITE" id="PS51387">
    <property type="entry name" value="FAD_PCMH"/>
    <property type="match status" value="1"/>
</dbReference>
<dbReference type="Gene3D" id="3.30.43.10">
    <property type="entry name" value="Uridine Diphospho-n-acetylenolpyruvylglucosamine Reductase, domain 2"/>
    <property type="match status" value="1"/>
</dbReference>
<dbReference type="InterPro" id="IPR036318">
    <property type="entry name" value="FAD-bd_PCMH-like_sf"/>
</dbReference>
<evidence type="ECO:0000313" key="3">
    <source>
        <dbReference type="EMBL" id="MBR0564002.1"/>
    </source>
</evidence>
<dbReference type="Proteomes" id="UP000675747">
    <property type="component" value="Unassembled WGS sequence"/>
</dbReference>
<dbReference type="InterPro" id="IPR005107">
    <property type="entry name" value="CO_DH_flav_C"/>
</dbReference>
<reference evidence="3" key="2">
    <citation type="submission" date="2021-04" db="EMBL/GenBank/DDBJ databases">
        <authorList>
            <person name="Karlyshev A.V."/>
        </authorList>
    </citation>
    <scope>NUCLEOTIDE SEQUENCE</scope>
    <source>
        <strain evidence="3">LMG 29479</strain>
    </source>
</reference>
<gene>
    <name evidence="4" type="ORF">KB893_001395</name>
    <name evidence="3" type="ORF">KB893_16025</name>
</gene>
<dbReference type="InterPro" id="IPR016166">
    <property type="entry name" value="FAD-bd_PCMH"/>
</dbReference>
<evidence type="ECO:0000313" key="4">
    <source>
        <dbReference type="EMBL" id="MBS7455789.1"/>
    </source>
</evidence>
<keyword evidence="1" id="KW-0274">FAD</keyword>
<name>A0A8J7VVZ1_9GAMM</name>
<dbReference type="Pfam" id="PF00941">
    <property type="entry name" value="FAD_binding_5"/>
    <property type="match status" value="1"/>
</dbReference>
<dbReference type="SUPFAM" id="SSF56176">
    <property type="entry name" value="FAD-binding/transporter-associated domain-like"/>
    <property type="match status" value="1"/>
</dbReference>
<evidence type="ECO:0000256" key="1">
    <source>
        <dbReference type="ARBA" id="ARBA00022827"/>
    </source>
</evidence>
<feature type="domain" description="FAD-binding PCMH-type" evidence="2">
    <location>
        <begin position="1"/>
        <end position="223"/>
    </location>
</feature>
<dbReference type="Gene3D" id="3.30.390.50">
    <property type="entry name" value="CO dehydrogenase flavoprotein, C-terminal domain"/>
    <property type="match status" value="1"/>
</dbReference>